<dbReference type="PANTHER" id="PTHR43280:SF34">
    <property type="entry name" value="ARAC-FAMILY TRANSCRIPTIONAL REGULATOR"/>
    <property type="match status" value="1"/>
</dbReference>
<dbReference type="InterPro" id="IPR037923">
    <property type="entry name" value="HTH-like"/>
</dbReference>
<dbReference type="SUPFAM" id="SSF46689">
    <property type="entry name" value="Homeodomain-like"/>
    <property type="match status" value="2"/>
</dbReference>
<dbReference type="InterPro" id="IPR018060">
    <property type="entry name" value="HTH_AraC"/>
</dbReference>
<dbReference type="InterPro" id="IPR009057">
    <property type="entry name" value="Homeodomain-like_sf"/>
</dbReference>
<keyword evidence="3" id="KW-0804">Transcription</keyword>
<dbReference type="SUPFAM" id="SSF51215">
    <property type="entry name" value="Regulatory protein AraC"/>
    <property type="match status" value="1"/>
</dbReference>
<dbReference type="InterPro" id="IPR014710">
    <property type="entry name" value="RmlC-like_jellyroll"/>
</dbReference>
<dbReference type="InterPro" id="IPR020449">
    <property type="entry name" value="Tscrpt_reg_AraC-type_HTH"/>
</dbReference>
<gene>
    <name evidence="5" type="ORF">IAC96_04400</name>
</gene>
<dbReference type="PROSITE" id="PS01124">
    <property type="entry name" value="HTH_ARAC_FAMILY_2"/>
    <property type="match status" value="1"/>
</dbReference>
<dbReference type="Gene3D" id="2.60.120.10">
    <property type="entry name" value="Jelly Rolls"/>
    <property type="match status" value="1"/>
</dbReference>
<dbReference type="GO" id="GO:0003700">
    <property type="term" value="F:DNA-binding transcription factor activity"/>
    <property type="evidence" value="ECO:0007669"/>
    <property type="project" value="InterPro"/>
</dbReference>
<dbReference type="GO" id="GO:0043565">
    <property type="term" value="F:sequence-specific DNA binding"/>
    <property type="evidence" value="ECO:0007669"/>
    <property type="project" value="InterPro"/>
</dbReference>
<protein>
    <submittedName>
        <fullName evidence="5">Helix-turn-helix domain-containing protein</fullName>
    </submittedName>
</protein>
<feature type="domain" description="HTH araC/xylS-type" evidence="4">
    <location>
        <begin position="188"/>
        <end position="285"/>
    </location>
</feature>
<dbReference type="Pfam" id="PF12833">
    <property type="entry name" value="HTH_18"/>
    <property type="match status" value="1"/>
</dbReference>
<accession>A0A9D1JCM5</accession>
<evidence type="ECO:0000256" key="2">
    <source>
        <dbReference type="ARBA" id="ARBA00023125"/>
    </source>
</evidence>
<dbReference type="InterPro" id="IPR003313">
    <property type="entry name" value="AraC-bd"/>
</dbReference>
<dbReference type="PANTHER" id="PTHR43280">
    <property type="entry name" value="ARAC-FAMILY TRANSCRIPTIONAL REGULATOR"/>
    <property type="match status" value="1"/>
</dbReference>
<organism evidence="5 6">
    <name type="scientific">Candidatus Fimimorpha faecalis</name>
    <dbReference type="NCBI Taxonomy" id="2840824"/>
    <lineage>
        <taxon>Bacteria</taxon>
        <taxon>Bacillati</taxon>
        <taxon>Bacillota</taxon>
        <taxon>Clostridia</taxon>
        <taxon>Eubacteriales</taxon>
        <taxon>Candidatus Fimimorpha</taxon>
    </lineage>
</organism>
<proteinExistence type="predicted"/>
<evidence type="ECO:0000313" key="6">
    <source>
        <dbReference type="Proteomes" id="UP000824201"/>
    </source>
</evidence>
<reference evidence="5" key="2">
    <citation type="journal article" date="2021" name="PeerJ">
        <title>Extensive microbial diversity within the chicken gut microbiome revealed by metagenomics and culture.</title>
        <authorList>
            <person name="Gilroy R."/>
            <person name="Ravi A."/>
            <person name="Getino M."/>
            <person name="Pursley I."/>
            <person name="Horton D.L."/>
            <person name="Alikhan N.F."/>
            <person name="Baker D."/>
            <person name="Gharbi K."/>
            <person name="Hall N."/>
            <person name="Watson M."/>
            <person name="Adriaenssens E.M."/>
            <person name="Foster-Nyarko E."/>
            <person name="Jarju S."/>
            <person name="Secka A."/>
            <person name="Antonio M."/>
            <person name="Oren A."/>
            <person name="Chaudhuri R.R."/>
            <person name="La Ragione R."/>
            <person name="Hildebrand F."/>
            <person name="Pallen M.J."/>
        </authorList>
    </citation>
    <scope>NUCLEOTIDE SEQUENCE</scope>
    <source>
        <strain evidence="5">ChiW13-3771</strain>
    </source>
</reference>
<dbReference type="PRINTS" id="PR00032">
    <property type="entry name" value="HTHARAC"/>
</dbReference>
<evidence type="ECO:0000256" key="1">
    <source>
        <dbReference type="ARBA" id="ARBA00023015"/>
    </source>
</evidence>
<dbReference type="Gene3D" id="1.10.10.60">
    <property type="entry name" value="Homeodomain-like"/>
    <property type="match status" value="2"/>
</dbReference>
<keyword evidence="1" id="KW-0805">Transcription regulation</keyword>
<comment type="caution">
    <text evidence="5">The sequence shown here is derived from an EMBL/GenBank/DDBJ whole genome shotgun (WGS) entry which is preliminary data.</text>
</comment>
<name>A0A9D1JCM5_9FIRM</name>
<dbReference type="AlphaFoldDB" id="A0A9D1JCM5"/>
<dbReference type="SMART" id="SM00342">
    <property type="entry name" value="HTH_ARAC"/>
    <property type="match status" value="1"/>
</dbReference>
<evidence type="ECO:0000256" key="3">
    <source>
        <dbReference type="ARBA" id="ARBA00023163"/>
    </source>
</evidence>
<dbReference type="Pfam" id="PF02311">
    <property type="entry name" value="AraC_binding"/>
    <property type="match status" value="1"/>
</dbReference>
<reference evidence="5" key="1">
    <citation type="submission" date="2020-10" db="EMBL/GenBank/DDBJ databases">
        <authorList>
            <person name="Gilroy R."/>
        </authorList>
    </citation>
    <scope>NUCLEOTIDE SEQUENCE</scope>
    <source>
        <strain evidence="5">ChiW13-3771</strain>
    </source>
</reference>
<evidence type="ECO:0000259" key="4">
    <source>
        <dbReference type="PROSITE" id="PS01124"/>
    </source>
</evidence>
<keyword evidence="2" id="KW-0238">DNA-binding</keyword>
<sequence length="306" mass="37027">MKKKLQTEFNRRQYMVEKDFELYYYSDTKLDPVRTHKHDCYEFYFFMEGDIEISINETRYKVNSGDIILLPPNTNHYPHFLSWKKPYRRFVLWISMDYCNDLIKQSVDYGYLMQYVVIHKEYIFHNDTIAFNTITSMLFRLIQEIKSNRFGKQAEILLQLNSLILHLNRIVYERKNKKNPQIERALYLNLCDFIEDHLEEDLSLERMAKEFFVSKYHISHVFKEKMGISIHQYITKKRLKVCQDAILGENSISKVYEQYGFSDYSSFYRAFKKEYGISPKDYKDMYLSLEAEKSRTMEQTQSDSMI</sequence>
<dbReference type="Proteomes" id="UP000824201">
    <property type="component" value="Unassembled WGS sequence"/>
</dbReference>
<dbReference type="EMBL" id="DVHN01000051">
    <property type="protein sequence ID" value="HIR88172.1"/>
    <property type="molecule type" value="Genomic_DNA"/>
</dbReference>
<evidence type="ECO:0000313" key="5">
    <source>
        <dbReference type="EMBL" id="HIR88172.1"/>
    </source>
</evidence>